<dbReference type="Proteomes" id="UP000053841">
    <property type="component" value="Unassembled WGS sequence"/>
</dbReference>
<name>W6YCL8_COCC2</name>
<dbReference type="GeneID" id="19146654"/>
<sequence>MCYGKRAHAVGTAGRSLQLISGGSAKGRGPRPPRLWFWYDFADAAAARVREAIGAVRRRLTESESVCRWCSGGAAGYEGPPCPQWTTGLDSGCTAPVGRRQNGRWDGTSWPTQRERRRQTHGALARRPAWLRLGADAGGRECTQLAAGAPYVLVDVCMCEVTARVRLLHFHRYIYIYILIDGCMYIFARPGCPVMAPQISLWCGVWVAHREKRISMLMVSRGRGAAQACWQVHSSAPIHCSLAIVGLLALLVGPVDAALLRCCCHCCYRYRYRCCSSLIPNPSTMHAMPCPPSVPLSPYACIVSLPPTPPPPSQTRS</sequence>
<dbReference type="KEGG" id="bze:COCCADRAFT_29932"/>
<dbReference type="AlphaFoldDB" id="W6YCL8"/>
<dbReference type="RefSeq" id="XP_007716796.1">
    <property type="nucleotide sequence ID" value="XM_007718606.1"/>
</dbReference>
<evidence type="ECO:0000313" key="2">
    <source>
        <dbReference type="Proteomes" id="UP000053841"/>
    </source>
</evidence>
<reference evidence="1 2" key="1">
    <citation type="journal article" date="2013" name="PLoS Genet.">
        <title>Comparative genome structure, secondary metabolite, and effector coding capacity across Cochliobolus pathogens.</title>
        <authorList>
            <person name="Condon B.J."/>
            <person name="Leng Y."/>
            <person name="Wu D."/>
            <person name="Bushley K.E."/>
            <person name="Ohm R.A."/>
            <person name="Otillar R."/>
            <person name="Martin J."/>
            <person name="Schackwitz W."/>
            <person name="Grimwood J."/>
            <person name="MohdZainudin N."/>
            <person name="Xue C."/>
            <person name="Wang R."/>
            <person name="Manning V.A."/>
            <person name="Dhillon B."/>
            <person name="Tu Z.J."/>
            <person name="Steffenson B.J."/>
            <person name="Salamov A."/>
            <person name="Sun H."/>
            <person name="Lowry S."/>
            <person name="LaButti K."/>
            <person name="Han J."/>
            <person name="Copeland A."/>
            <person name="Lindquist E."/>
            <person name="Barry K."/>
            <person name="Schmutz J."/>
            <person name="Baker S.E."/>
            <person name="Ciuffetti L.M."/>
            <person name="Grigoriev I.V."/>
            <person name="Zhong S."/>
            <person name="Turgeon B.G."/>
        </authorList>
    </citation>
    <scope>NUCLEOTIDE SEQUENCE [LARGE SCALE GENOMIC DNA]</scope>
    <source>
        <strain evidence="1 2">26-R-13</strain>
    </source>
</reference>
<dbReference type="HOGENOM" id="CLU_877128_0_0_1"/>
<dbReference type="EMBL" id="KI964779">
    <property type="protein sequence ID" value="EUC28911.1"/>
    <property type="molecule type" value="Genomic_DNA"/>
</dbReference>
<gene>
    <name evidence="1" type="ORF">COCCADRAFT_29932</name>
</gene>
<proteinExistence type="predicted"/>
<evidence type="ECO:0000313" key="1">
    <source>
        <dbReference type="EMBL" id="EUC28911.1"/>
    </source>
</evidence>
<accession>W6YCL8</accession>
<keyword evidence="2" id="KW-1185">Reference proteome</keyword>
<organism evidence="1 2">
    <name type="scientific">Cochliobolus carbonum (strain 26-R-13)</name>
    <name type="common">Maize leaf spot fungus</name>
    <name type="synonym">Bipolaris zeicola</name>
    <dbReference type="NCBI Taxonomy" id="930089"/>
    <lineage>
        <taxon>Eukaryota</taxon>
        <taxon>Fungi</taxon>
        <taxon>Dikarya</taxon>
        <taxon>Ascomycota</taxon>
        <taxon>Pezizomycotina</taxon>
        <taxon>Dothideomycetes</taxon>
        <taxon>Pleosporomycetidae</taxon>
        <taxon>Pleosporales</taxon>
        <taxon>Pleosporineae</taxon>
        <taxon>Pleosporaceae</taxon>
        <taxon>Bipolaris</taxon>
    </lineage>
</organism>
<protein>
    <submittedName>
        <fullName evidence="1">Uncharacterized protein</fullName>
    </submittedName>
</protein>